<organism evidence="3 4">
    <name type="scientific">Glomus cerebriforme</name>
    <dbReference type="NCBI Taxonomy" id="658196"/>
    <lineage>
        <taxon>Eukaryota</taxon>
        <taxon>Fungi</taxon>
        <taxon>Fungi incertae sedis</taxon>
        <taxon>Mucoromycota</taxon>
        <taxon>Glomeromycotina</taxon>
        <taxon>Glomeromycetes</taxon>
        <taxon>Glomerales</taxon>
        <taxon>Glomeraceae</taxon>
        <taxon>Glomus</taxon>
    </lineage>
</organism>
<dbReference type="InterPro" id="IPR006571">
    <property type="entry name" value="TLDc_dom"/>
</dbReference>
<feature type="domain" description="BTB" evidence="1">
    <location>
        <begin position="23"/>
        <end position="96"/>
    </location>
</feature>
<gene>
    <name evidence="3" type="ORF">C1645_742667</name>
</gene>
<dbReference type="OrthoDB" id="194443at2759"/>
<dbReference type="STRING" id="658196.A0A397SGH5"/>
<evidence type="ECO:0000259" key="2">
    <source>
        <dbReference type="PROSITE" id="PS51886"/>
    </source>
</evidence>
<dbReference type="Gene3D" id="3.30.710.10">
    <property type="entry name" value="Potassium Channel Kv1.1, Chain A"/>
    <property type="match status" value="1"/>
</dbReference>
<protein>
    <recommendedName>
        <fullName evidence="5">BTB domain-containing protein</fullName>
    </recommendedName>
</protein>
<dbReference type="EMBL" id="QKYT01000526">
    <property type="protein sequence ID" value="RIA83999.1"/>
    <property type="molecule type" value="Genomic_DNA"/>
</dbReference>
<dbReference type="SUPFAM" id="SSF54695">
    <property type="entry name" value="POZ domain"/>
    <property type="match status" value="1"/>
</dbReference>
<dbReference type="InterPro" id="IPR011333">
    <property type="entry name" value="SKP1/BTB/POZ_sf"/>
</dbReference>
<dbReference type="AlphaFoldDB" id="A0A397SGH5"/>
<evidence type="ECO:0000313" key="3">
    <source>
        <dbReference type="EMBL" id="RIA83999.1"/>
    </source>
</evidence>
<keyword evidence="4" id="KW-1185">Reference proteome</keyword>
<name>A0A397SGH5_9GLOM</name>
<evidence type="ECO:0000313" key="4">
    <source>
        <dbReference type="Proteomes" id="UP000265703"/>
    </source>
</evidence>
<dbReference type="CDD" id="cd18186">
    <property type="entry name" value="BTB_POZ_ZBTB_KLHL-like"/>
    <property type="match status" value="1"/>
</dbReference>
<dbReference type="InterPro" id="IPR051481">
    <property type="entry name" value="BTB-POZ/Galectin-3-binding"/>
</dbReference>
<dbReference type="Proteomes" id="UP000265703">
    <property type="component" value="Unassembled WGS sequence"/>
</dbReference>
<dbReference type="InterPro" id="IPR000210">
    <property type="entry name" value="BTB/POZ_dom"/>
</dbReference>
<reference evidence="3 4" key="1">
    <citation type="submission" date="2018-06" db="EMBL/GenBank/DDBJ databases">
        <title>Comparative genomics reveals the genomic features of Rhizophagus irregularis, R. cerebriforme, R. diaphanum and Gigaspora rosea, and their symbiotic lifestyle signature.</title>
        <authorList>
            <person name="Morin E."/>
            <person name="San Clemente H."/>
            <person name="Chen E.C.H."/>
            <person name="De La Providencia I."/>
            <person name="Hainaut M."/>
            <person name="Kuo A."/>
            <person name="Kohler A."/>
            <person name="Murat C."/>
            <person name="Tang N."/>
            <person name="Roy S."/>
            <person name="Loubradou J."/>
            <person name="Henrissat B."/>
            <person name="Grigoriev I.V."/>
            <person name="Corradi N."/>
            <person name="Roux C."/>
            <person name="Martin F.M."/>
        </authorList>
    </citation>
    <scope>NUCLEOTIDE SEQUENCE [LARGE SCALE GENOMIC DNA]</scope>
    <source>
        <strain evidence="3 4">DAOM 227022</strain>
    </source>
</reference>
<dbReference type="Gene3D" id="1.25.40.420">
    <property type="match status" value="1"/>
</dbReference>
<evidence type="ECO:0008006" key="5">
    <source>
        <dbReference type="Google" id="ProtNLM"/>
    </source>
</evidence>
<dbReference type="PROSITE" id="PS51886">
    <property type="entry name" value="TLDC"/>
    <property type="match status" value="1"/>
</dbReference>
<comment type="caution">
    <text evidence="3">The sequence shown here is derived from an EMBL/GenBank/DDBJ whole genome shotgun (WGS) entry which is preliminary data.</text>
</comment>
<dbReference type="PANTHER" id="PTHR24410">
    <property type="entry name" value="HL07962P-RELATED"/>
    <property type="match status" value="1"/>
</dbReference>
<dbReference type="Pfam" id="PF00651">
    <property type="entry name" value="BTB"/>
    <property type="match status" value="1"/>
</dbReference>
<dbReference type="Pfam" id="PF07534">
    <property type="entry name" value="TLD"/>
    <property type="match status" value="1"/>
</dbReference>
<dbReference type="SMART" id="SM00875">
    <property type="entry name" value="BACK"/>
    <property type="match status" value="1"/>
</dbReference>
<dbReference type="InterPro" id="IPR011705">
    <property type="entry name" value="BACK"/>
</dbReference>
<proteinExistence type="predicted"/>
<accession>A0A397SGH5</accession>
<sequence>MSYKPGSNVIKMLRELLETEANYDVIIHVGKEPNIKEFHAHSNILSCRSEYFNEILFGENIQKQNEKYVINKPNFAPQAYELIIKYLYIGHINITNKTGTELLDIIIASDDLKLKKLTKITENFIIKNHPQFIRNYPIGILQVAYYKSLANLQELCLETICFEPRILFKSDKFIKLPASILEVILKRDDLNLIEIEIWENLIKWGFAQEQGLKRDTSKWNQEDINTFKRILYRFIPLIRFHVISSEDYINKVKPYEGILSKELRDDILKSHMISGYRPTLNIYTPRYSKCNDVDSTIINQEHMVLFANWIDRKEENSKYIKVIPYEFNLLYRASSDGKKASYKFHNKCDNKGATIIILKIENSEQIVGRYDNPLQLDSGKSTNNSFLFTSKDNFQKIGYSNNNCNYKGYYDKYHRQHSRYYDVKNSELEKSDLRLSQSGTWYTYRNNYSPYPDIGIPYTLKVEDYEIFQVIKKTYNQIEKDNKNISSDEILDKTEKVRKRFSLFKK</sequence>
<dbReference type="PROSITE" id="PS50097">
    <property type="entry name" value="BTB"/>
    <property type="match status" value="1"/>
</dbReference>
<dbReference type="Pfam" id="PF07707">
    <property type="entry name" value="BACK"/>
    <property type="match status" value="1"/>
</dbReference>
<dbReference type="PANTHER" id="PTHR24410:SF23">
    <property type="entry name" value="BTB DOMAIN-CONTAINING PROTEIN-RELATED"/>
    <property type="match status" value="1"/>
</dbReference>
<evidence type="ECO:0000259" key="1">
    <source>
        <dbReference type="PROSITE" id="PS50097"/>
    </source>
</evidence>
<feature type="domain" description="TLDc" evidence="2">
    <location>
        <begin position="296"/>
        <end position="471"/>
    </location>
</feature>
<dbReference type="SMART" id="SM00225">
    <property type="entry name" value="BTB"/>
    <property type="match status" value="1"/>
</dbReference>